<dbReference type="AlphaFoldDB" id="A0AAE6Y6F4"/>
<accession>A0AAE6Y6F4</accession>
<dbReference type="RefSeq" id="WP_030791040.1">
    <property type="nucleotide sequence ID" value="NZ_CM007717.1"/>
</dbReference>
<organism evidence="2 4">
    <name type="scientific">Streptomyces antibioticus</name>
    <dbReference type="NCBI Taxonomy" id="1890"/>
    <lineage>
        <taxon>Bacteria</taxon>
        <taxon>Bacillati</taxon>
        <taxon>Actinomycetota</taxon>
        <taxon>Actinomycetes</taxon>
        <taxon>Kitasatosporales</taxon>
        <taxon>Streptomycetaceae</taxon>
        <taxon>Streptomyces</taxon>
    </lineage>
</organism>
<name>A0AAE6Y6F4_STRAT</name>
<evidence type="ECO:0000313" key="2">
    <source>
        <dbReference type="EMBL" id="QIT43771.1"/>
    </source>
</evidence>
<keyword evidence="3" id="KW-1185">Reference proteome</keyword>
<proteinExistence type="predicted"/>
<sequence length="238" mass="23765">MNGWTSAVRNQLGLGRLLPLGGPGDGVWIAESAARTALREAVRGLPGVRLGVLRIGPADPAGPPDAVEPVVPAPPSGLPPGPLRLTADFAAVASGPLPLVAGRVRDALAEAAAERLGLVVAEVDLRVTALLDEDPEPEPAAPVEPVPAGSAPTGAEALAATAALAVPGVTALTDVLGRAVRLEEHPAESAALPRGHARVEIAVAADLRALDVAREVRAAVGAALPDHPTVTVLVTAVG</sequence>
<evidence type="ECO:0000313" key="1">
    <source>
        <dbReference type="EMBL" id="OOQ52615.1"/>
    </source>
</evidence>
<evidence type="ECO:0000313" key="4">
    <source>
        <dbReference type="Proteomes" id="UP000502504"/>
    </source>
</evidence>
<evidence type="ECO:0000313" key="3">
    <source>
        <dbReference type="Proteomes" id="UP000190306"/>
    </source>
</evidence>
<dbReference type="EMBL" id="LHQL01000007">
    <property type="protein sequence ID" value="OOQ52615.1"/>
    <property type="molecule type" value="Genomic_DNA"/>
</dbReference>
<dbReference type="EMBL" id="CP050692">
    <property type="protein sequence ID" value="QIT43771.1"/>
    <property type="molecule type" value="Genomic_DNA"/>
</dbReference>
<gene>
    <name evidence="1" type="ORF">AFM16_09550</name>
    <name evidence="2" type="ORF">HCX60_09690</name>
</gene>
<protein>
    <submittedName>
        <fullName evidence="2">Nucleopolyhedrovirus P10 family protein</fullName>
    </submittedName>
</protein>
<dbReference type="GeneID" id="93958549"/>
<reference evidence="1 3" key="1">
    <citation type="submission" date="2015-07" db="EMBL/GenBank/DDBJ databases">
        <title>Draft Genome Sequence of Streptomyces antibioticus, IMRU 3720 reveals insights in the evolution of actinomycin biosynthetic gene clusters in Streptomyces.</title>
        <authorList>
            <person name="Crnovcic I."/>
            <person name="Ruckert C."/>
            <person name="Kalinowksi J."/>
            <person name="Keller U."/>
        </authorList>
    </citation>
    <scope>NUCLEOTIDE SEQUENCE [LARGE SCALE GENOMIC DNA]</scope>
    <source>
        <strain evidence="1 3">DSM 41481</strain>
    </source>
</reference>
<dbReference type="Proteomes" id="UP000502504">
    <property type="component" value="Chromosome"/>
</dbReference>
<dbReference type="Proteomes" id="UP000190306">
    <property type="component" value="Chromosome"/>
</dbReference>
<reference evidence="2 4" key="2">
    <citation type="submission" date="2020-03" db="EMBL/GenBank/DDBJ databases">
        <title>Is there a link between lipid content and antibiotic production in Streptomyces?</title>
        <authorList>
            <person name="David M."/>
            <person name="Lejeune C."/>
            <person name="Abreu S."/>
            <person name="Thibessard A."/>
            <person name="Leblond P."/>
            <person name="Chaminade P."/>
            <person name="Virolle M.-J."/>
        </authorList>
    </citation>
    <scope>NUCLEOTIDE SEQUENCE [LARGE SCALE GENOMIC DNA]</scope>
    <source>
        <strain evidence="2 4">DSM 41481</strain>
    </source>
</reference>